<protein>
    <submittedName>
        <fullName evidence="1">Uncharacterized protein</fullName>
    </submittedName>
</protein>
<feature type="non-terminal residue" evidence="1">
    <location>
        <position position="140"/>
    </location>
</feature>
<gene>
    <name evidence="1" type="ORF">MSPICULIGERA_LOCUS67</name>
</gene>
<evidence type="ECO:0000313" key="1">
    <source>
        <dbReference type="EMBL" id="CAJ0557309.1"/>
    </source>
</evidence>
<organism evidence="1 2">
    <name type="scientific">Mesorhabditis spiculigera</name>
    <dbReference type="NCBI Taxonomy" id="96644"/>
    <lineage>
        <taxon>Eukaryota</taxon>
        <taxon>Metazoa</taxon>
        <taxon>Ecdysozoa</taxon>
        <taxon>Nematoda</taxon>
        <taxon>Chromadorea</taxon>
        <taxon>Rhabditida</taxon>
        <taxon>Rhabditina</taxon>
        <taxon>Rhabditomorpha</taxon>
        <taxon>Rhabditoidea</taxon>
        <taxon>Rhabditidae</taxon>
        <taxon>Mesorhabditinae</taxon>
        <taxon>Mesorhabditis</taxon>
    </lineage>
</organism>
<dbReference type="InterPro" id="IPR015422">
    <property type="entry name" value="PyrdxlP-dep_Trfase_small"/>
</dbReference>
<reference evidence="1" key="1">
    <citation type="submission" date="2023-06" db="EMBL/GenBank/DDBJ databases">
        <authorList>
            <person name="Delattre M."/>
        </authorList>
    </citation>
    <scope>NUCLEOTIDE SEQUENCE</scope>
    <source>
        <strain evidence="1">AF72</strain>
    </source>
</reference>
<sequence length="140" mass="16111">MREISRRALPERIGVAAVPVDVFADNRDDWKHLVRFAFCKQDHILSEAARRLHLLQEQRTHDSADHPDRIRPPLPRVLAGQRRRFVWCTASCWIDLETLSDARARLTPTQVTTFIQTTWQINDDELFGLGSARSPVALSD</sequence>
<accession>A0AA36C3Z5</accession>
<keyword evidence="2" id="KW-1185">Reference proteome</keyword>
<dbReference type="Proteomes" id="UP001177023">
    <property type="component" value="Unassembled WGS sequence"/>
</dbReference>
<dbReference type="Gene3D" id="3.90.1150.10">
    <property type="entry name" value="Aspartate Aminotransferase, domain 1"/>
    <property type="match status" value="1"/>
</dbReference>
<proteinExistence type="predicted"/>
<dbReference type="AlphaFoldDB" id="A0AA36C3Z5"/>
<evidence type="ECO:0000313" key="2">
    <source>
        <dbReference type="Proteomes" id="UP001177023"/>
    </source>
</evidence>
<name>A0AA36C3Z5_9BILA</name>
<dbReference type="EMBL" id="CATQJA010000002">
    <property type="protein sequence ID" value="CAJ0557309.1"/>
    <property type="molecule type" value="Genomic_DNA"/>
</dbReference>
<comment type="caution">
    <text evidence="1">The sequence shown here is derived from an EMBL/GenBank/DDBJ whole genome shotgun (WGS) entry which is preliminary data.</text>
</comment>